<reference evidence="5 6" key="1">
    <citation type="journal article" date="2014" name="BMC Genomics">
        <title>Comparison of environmental and isolate Sulfobacillus genomes reveals diverse carbon, sulfur, nitrogen, and hydrogen metabolisms.</title>
        <authorList>
            <person name="Justice N.B."/>
            <person name="Norman A."/>
            <person name="Brown C.T."/>
            <person name="Singh A."/>
            <person name="Thomas B.C."/>
            <person name="Banfield J.F."/>
        </authorList>
    </citation>
    <scope>NUCLEOTIDE SEQUENCE [LARGE SCALE GENOMIC DNA]</scope>
    <source>
        <strain evidence="5">AMDSBA4</strain>
    </source>
</reference>
<evidence type="ECO:0000256" key="3">
    <source>
        <dbReference type="PIRSR" id="PIRSR640198-3"/>
    </source>
</evidence>
<evidence type="ECO:0000313" key="6">
    <source>
        <dbReference type="Proteomes" id="UP000242972"/>
    </source>
</evidence>
<organism evidence="5 6">
    <name type="scientific">Sulfobacillus benefaciens</name>
    <dbReference type="NCBI Taxonomy" id="453960"/>
    <lineage>
        <taxon>Bacteria</taxon>
        <taxon>Bacillati</taxon>
        <taxon>Bacillota</taxon>
        <taxon>Clostridia</taxon>
        <taxon>Eubacteriales</taxon>
        <taxon>Clostridiales Family XVII. Incertae Sedis</taxon>
        <taxon>Sulfobacillus</taxon>
    </lineage>
</organism>
<keyword evidence="2" id="KW-0547">Nucleotide-binding</keyword>
<feature type="active site" evidence="1">
    <location>
        <position position="197"/>
    </location>
</feature>
<dbReference type="Pfam" id="PF02661">
    <property type="entry name" value="Fic"/>
    <property type="match status" value="1"/>
</dbReference>
<dbReference type="PANTHER" id="PTHR13504">
    <property type="entry name" value="FIDO DOMAIN-CONTAINING PROTEIN DDB_G0283145"/>
    <property type="match status" value="1"/>
</dbReference>
<feature type="binding site" evidence="2">
    <location>
        <begin position="239"/>
        <end position="240"/>
    </location>
    <ligand>
        <name>ATP</name>
        <dbReference type="ChEBI" id="CHEBI:30616"/>
    </ligand>
</feature>
<protein>
    <submittedName>
        <fullName evidence="5">Cell filamentation protein Fic</fullName>
    </submittedName>
</protein>
<evidence type="ECO:0000256" key="1">
    <source>
        <dbReference type="PIRSR" id="PIRSR640198-1"/>
    </source>
</evidence>
<dbReference type="InterPro" id="IPR036597">
    <property type="entry name" value="Fido-like_dom_sf"/>
</dbReference>
<evidence type="ECO:0000259" key="4">
    <source>
        <dbReference type="PROSITE" id="PS51459"/>
    </source>
</evidence>
<name>A0A2T2XHJ0_9FIRM</name>
<accession>A0A2T2XHJ0</accession>
<evidence type="ECO:0000313" key="5">
    <source>
        <dbReference type="EMBL" id="PSR33902.1"/>
    </source>
</evidence>
<feature type="site" description="Important for autoinhibition of adenylyltransferase activity" evidence="3">
    <location>
        <position position="62"/>
    </location>
</feature>
<evidence type="ECO:0000256" key="2">
    <source>
        <dbReference type="PIRSR" id="PIRSR640198-2"/>
    </source>
</evidence>
<dbReference type="PROSITE" id="PS51459">
    <property type="entry name" value="FIDO"/>
    <property type="match status" value="1"/>
</dbReference>
<comment type="caution">
    <text evidence="5">The sequence shown here is derived from an EMBL/GenBank/DDBJ whole genome shotgun (WGS) entry which is preliminary data.</text>
</comment>
<sequence>MSSFDRDVLDKFPITIDVLNLTSKIAEYRGKQTLYERQIPQVLDTLRYHSIIQSTESSNRIEGITVSARRFESIMKEKSPPKGRSEGEIAGYRDVLRTIHESHSYILIRSNMIQQLHRDLMAYAGASRGGKWKSADNVIEETLPSGDQRVRFVPTPAWKTPDAMESLCRKFEISRDLGKLPEVILIAIFILDFLCIHPFPDGNGRMARLLTLLLLYQGGYSVGRYVSLEKVIEETKEQYYDTLYQSSQGWHEGNQNVLPWVEYFLTVILRAYLRFEERIGDVEHTQKRGWKQRRVRDVIQDFVADFRISDVEERCPGVSRATITKMLNELSKEGRIECVEKGRNAKWVKSPPR</sequence>
<dbReference type="InterPro" id="IPR040198">
    <property type="entry name" value="Fido_containing"/>
</dbReference>
<dbReference type="AlphaFoldDB" id="A0A2T2XHJ0"/>
<dbReference type="PANTHER" id="PTHR13504:SF38">
    <property type="entry name" value="FIDO DOMAIN-CONTAINING PROTEIN"/>
    <property type="match status" value="1"/>
</dbReference>
<dbReference type="SUPFAM" id="SSF140931">
    <property type="entry name" value="Fic-like"/>
    <property type="match status" value="1"/>
</dbReference>
<keyword evidence="2" id="KW-0067">ATP-binding</keyword>
<dbReference type="Gene3D" id="1.10.3290.10">
    <property type="entry name" value="Fido-like domain"/>
    <property type="match status" value="1"/>
</dbReference>
<dbReference type="InterPro" id="IPR003812">
    <property type="entry name" value="Fido"/>
</dbReference>
<dbReference type="GO" id="GO:0005524">
    <property type="term" value="F:ATP binding"/>
    <property type="evidence" value="ECO:0007669"/>
    <property type="project" value="UniProtKB-KW"/>
</dbReference>
<dbReference type="Proteomes" id="UP000242972">
    <property type="component" value="Unassembled WGS sequence"/>
</dbReference>
<dbReference type="EMBL" id="PXYW01000015">
    <property type="protein sequence ID" value="PSR33902.1"/>
    <property type="molecule type" value="Genomic_DNA"/>
</dbReference>
<gene>
    <name evidence="5" type="ORF">C7B46_07885</name>
</gene>
<feature type="domain" description="Fido" evidence="4">
    <location>
        <begin position="108"/>
        <end position="266"/>
    </location>
</feature>
<feature type="binding site" evidence="2">
    <location>
        <begin position="201"/>
        <end position="208"/>
    </location>
    <ligand>
        <name>ATP</name>
        <dbReference type="ChEBI" id="CHEBI:30616"/>
    </ligand>
</feature>
<proteinExistence type="predicted"/>